<evidence type="ECO:0000313" key="1">
    <source>
        <dbReference type="EMBL" id="ACO78308.1"/>
    </source>
</evidence>
<dbReference type="KEGG" id="avn:Avin_21070"/>
<dbReference type="Proteomes" id="UP000002424">
    <property type="component" value="Chromosome"/>
</dbReference>
<gene>
    <name evidence="1" type="ordered locus">Avin_21070</name>
</gene>
<dbReference type="AlphaFoldDB" id="C1DFA5"/>
<proteinExistence type="predicted"/>
<dbReference type="GeneID" id="88185326"/>
<dbReference type="EMBL" id="CP001157">
    <property type="protein sequence ID" value="ACO78308.1"/>
    <property type="molecule type" value="Genomic_DNA"/>
</dbReference>
<dbReference type="EnsemblBacteria" id="ACO78308">
    <property type="protein sequence ID" value="ACO78308"/>
    <property type="gene ID" value="Avin_21070"/>
</dbReference>
<dbReference type="RefSeq" id="WP_012700711.1">
    <property type="nucleotide sequence ID" value="NC_012560.1"/>
</dbReference>
<evidence type="ECO:0000313" key="2">
    <source>
        <dbReference type="Proteomes" id="UP000002424"/>
    </source>
</evidence>
<organism evidence="1 2">
    <name type="scientific">Azotobacter vinelandii (strain DJ / ATCC BAA-1303)</name>
    <dbReference type="NCBI Taxonomy" id="322710"/>
    <lineage>
        <taxon>Bacteria</taxon>
        <taxon>Pseudomonadati</taxon>
        <taxon>Pseudomonadota</taxon>
        <taxon>Gammaproteobacteria</taxon>
        <taxon>Pseudomonadales</taxon>
        <taxon>Pseudomonadaceae</taxon>
        <taxon>Azotobacter</taxon>
    </lineage>
</organism>
<keyword evidence="2" id="KW-1185">Reference proteome</keyword>
<dbReference type="STRING" id="322710.Avin_21070"/>
<sequence>MHIGFIGLDNMGALVARGEAEPIVGMLPEDLDPIGRPALPAALPGFRRQGQRSPGFPAIIHLYNKDNHP</sequence>
<reference evidence="1 2" key="1">
    <citation type="journal article" date="2009" name="J. Bacteriol.">
        <title>Genome sequence of Azotobacter vinelandii, an obligate aerobe specialized to support diverse anaerobic metabolic processes.</title>
        <authorList>
            <person name="Setubal J.C."/>
            <person name="dos Santos P."/>
            <person name="Goldman B.S."/>
            <person name="Ertesvag H."/>
            <person name="Espin G."/>
            <person name="Rubio L.M."/>
            <person name="Valla S."/>
            <person name="Almeida N.F."/>
            <person name="Balasubramanian D."/>
            <person name="Cromes L."/>
            <person name="Curatti L."/>
            <person name="Du Z."/>
            <person name="Godsy E."/>
            <person name="Goodner B."/>
            <person name="Hellner-Burris K."/>
            <person name="Hernandez J.A."/>
            <person name="Houmiel K."/>
            <person name="Imperial J."/>
            <person name="Kennedy C."/>
            <person name="Larson T.J."/>
            <person name="Latreille P."/>
            <person name="Ligon L.S."/>
            <person name="Lu J."/>
            <person name="Maerk M."/>
            <person name="Miller N.M."/>
            <person name="Norton S."/>
            <person name="O'Carroll I.P."/>
            <person name="Paulsen I."/>
            <person name="Raulfs E.C."/>
            <person name="Roemer R."/>
            <person name="Rosser J."/>
            <person name="Segura D."/>
            <person name="Slater S."/>
            <person name="Stricklin S.L."/>
            <person name="Studholme D.J."/>
            <person name="Sun J."/>
            <person name="Viana C.J."/>
            <person name="Wallin E."/>
            <person name="Wang B."/>
            <person name="Wheeler C."/>
            <person name="Zhu H."/>
            <person name="Dean D.R."/>
            <person name="Dixon R."/>
            <person name="Wood D."/>
        </authorList>
    </citation>
    <scope>NUCLEOTIDE SEQUENCE [LARGE SCALE GENOMIC DNA]</scope>
    <source>
        <strain evidence="2">DJ / ATCC BAA-1303</strain>
    </source>
</reference>
<protein>
    <submittedName>
        <fullName evidence="1">Uncharacterized protein</fullName>
    </submittedName>
</protein>
<accession>C1DFA5</accession>
<name>C1DFA5_AZOVD</name>
<dbReference type="HOGENOM" id="CLU_2766969_0_0_6"/>